<organism evidence="2 3">
    <name type="scientific">Portunus trituberculatus</name>
    <name type="common">Swimming crab</name>
    <name type="synonym">Neptunus trituberculatus</name>
    <dbReference type="NCBI Taxonomy" id="210409"/>
    <lineage>
        <taxon>Eukaryota</taxon>
        <taxon>Metazoa</taxon>
        <taxon>Ecdysozoa</taxon>
        <taxon>Arthropoda</taxon>
        <taxon>Crustacea</taxon>
        <taxon>Multicrustacea</taxon>
        <taxon>Malacostraca</taxon>
        <taxon>Eumalacostraca</taxon>
        <taxon>Eucarida</taxon>
        <taxon>Decapoda</taxon>
        <taxon>Pleocyemata</taxon>
        <taxon>Brachyura</taxon>
        <taxon>Eubrachyura</taxon>
        <taxon>Portunoidea</taxon>
        <taxon>Portunidae</taxon>
        <taxon>Portuninae</taxon>
        <taxon>Portunus</taxon>
    </lineage>
</organism>
<evidence type="ECO:0000313" key="2">
    <source>
        <dbReference type="EMBL" id="MPC27499.1"/>
    </source>
</evidence>
<dbReference type="AlphaFoldDB" id="A0A5B7E273"/>
<sequence>MSSWCGDYLPRLPSLVRPWKDSTYARPVLSAAGKWYEASPLLCRPARVPPMSLTHCNTAETLKSLPPLQYFQAGSFGVFQALHIFKNKISITGFYTVLFRQINKSENSLMEEVGGFRQSGKPSAVPLTPAPPRAGGRRGNIDEIVIVSNTQPVPGDDVPCFPHNTTDEPQETTGKSSLTPSPTSTPSLAPSTPPVLGLLCQD</sequence>
<name>A0A5B7E273_PORTR</name>
<keyword evidence="3" id="KW-1185">Reference proteome</keyword>
<feature type="region of interest" description="Disordered" evidence="1">
    <location>
        <begin position="115"/>
        <end position="202"/>
    </location>
</feature>
<proteinExistence type="predicted"/>
<gene>
    <name evidence="2" type="ORF">E2C01_020669</name>
</gene>
<comment type="caution">
    <text evidence="2">The sequence shown here is derived from an EMBL/GenBank/DDBJ whole genome shotgun (WGS) entry which is preliminary data.</text>
</comment>
<dbReference type="EMBL" id="VSRR010001758">
    <property type="protein sequence ID" value="MPC27499.1"/>
    <property type="molecule type" value="Genomic_DNA"/>
</dbReference>
<evidence type="ECO:0000313" key="3">
    <source>
        <dbReference type="Proteomes" id="UP000324222"/>
    </source>
</evidence>
<evidence type="ECO:0000256" key="1">
    <source>
        <dbReference type="SAM" id="MobiDB-lite"/>
    </source>
</evidence>
<dbReference type="Proteomes" id="UP000324222">
    <property type="component" value="Unassembled WGS sequence"/>
</dbReference>
<reference evidence="2 3" key="1">
    <citation type="submission" date="2019-05" db="EMBL/GenBank/DDBJ databases">
        <title>Another draft genome of Portunus trituberculatus and its Hox gene families provides insights of decapod evolution.</title>
        <authorList>
            <person name="Jeong J.-H."/>
            <person name="Song I."/>
            <person name="Kim S."/>
            <person name="Choi T."/>
            <person name="Kim D."/>
            <person name="Ryu S."/>
            <person name="Kim W."/>
        </authorList>
    </citation>
    <scope>NUCLEOTIDE SEQUENCE [LARGE SCALE GENOMIC DNA]</scope>
    <source>
        <tissue evidence="2">Muscle</tissue>
    </source>
</reference>
<accession>A0A5B7E273</accession>
<feature type="compositionally biased region" description="Low complexity" evidence="1">
    <location>
        <begin position="172"/>
        <end position="190"/>
    </location>
</feature>
<protein>
    <submittedName>
        <fullName evidence="2">Uncharacterized protein</fullName>
    </submittedName>
</protein>